<dbReference type="EMBL" id="AQHR01000114">
    <property type="protein sequence ID" value="EON74961.1"/>
    <property type="molecule type" value="Genomic_DNA"/>
</dbReference>
<comment type="caution">
    <text evidence="2">The sequence shown here is derived from an EMBL/GenBank/DDBJ whole genome shotgun (WGS) entry which is preliminary data.</text>
</comment>
<dbReference type="AlphaFoldDB" id="R7ZLI6"/>
<dbReference type="Proteomes" id="UP000013909">
    <property type="component" value="Unassembled WGS sequence"/>
</dbReference>
<dbReference type="STRING" id="1232681.ADIS_4655"/>
<keyword evidence="1" id="KW-1133">Transmembrane helix</keyword>
<keyword evidence="1" id="KW-0812">Transmembrane</keyword>
<feature type="transmembrane region" description="Helical" evidence="1">
    <location>
        <begin position="37"/>
        <end position="55"/>
    </location>
</feature>
<keyword evidence="3" id="KW-1185">Reference proteome</keyword>
<proteinExistence type="predicted"/>
<evidence type="ECO:0000313" key="3">
    <source>
        <dbReference type="Proteomes" id="UP000013909"/>
    </source>
</evidence>
<gene>
    <name evidence="2" type="ORF">ADIS_4655</name>
</gene>
<sequence>MSPNFFVHMAGEWEVATFQPKEPQAVIEMKSKDKPNWPAILIGIAIWIMMQLLALEGIDRSICPFLTALAIIEY</sequence>
<evidence type="ECO:0000313" key="2">
    <source>
        <dbReference type="EMBL" id="EON74961.1"/>
    </source>
</evidence>
<organism evidence="2 3">
    <name type="scientific">Lunatimonas lonarensis</name>
    <dbReference type="NCBI Taxonomy" id="1232681"/>
    <lineage>
        <taxon>Bacteria</taxon>
        <taxon>Pseudomonadati</taxon>
        <taxon>Bacteroidota</taxon>
        <taxon>Cytophagia</taxon>
        <taxon>Cytophagales</taxon>
        <taxon>Cyclobacteriaceae</taxon>
    </lineage>
</organism>
<keyword evidence="1" id="KW-0472">Membrane</keyword>
<protein>
    <submittedName>
        <fullName evidence="2">Uncharacterized protein</fullName>
    </submittedName>
</protein>
<evidence type="ECO:0000256" key="1">
    <source>
        <dbReference type="SAM" id="Phobius"/>
    </source>
</evidence>
<name>R7ZLI6_9BACT</name>
<accession>R7ZLI6</accession>
<reference evidence="2 3" key="1">
    <citation type="submission" date="2013-02" db="EMBL/GenBank/DDBJ databases">
        <title>A novel strain isolated from Lonar lake, Maharashtra, India.</title>
        <authorList>
            <person name="Singh A."/>
        </authorList>
    </citation>
    <scope>NUCLEOTIDE SEQUENCE [LARGE SCALE GENOMIC DNA]</scope>
    <source>
        <strain evidence="2 3">AK24</strain>
    </source>
</reference>